<protein>
    <recommendedName>
        <fullName evidence="2">14-3-3 domain-containing protein</fullName>
    </recommendedName>
</protein>
<name>A0AA36HW44_9DINO</name>
<dbReference type="CDD" id="cd08774">
    <property type="entry name" value="14-3-3"/>
    <property type="match status" value="1"/>
</dbReference>
<dbReference type="EMBL" id="CAUJNA010000367">
    <property type="protein sequence ID" value="CAJ1376161.1"/>
    <property type="molecule type" value="Genomic_DNA"/>
</dbReference>
<comment type="caution">
    <text evidence="3">The sequence shown here is derived from an EMBL/GenBank/DDBJ whole genome shotgun (WGS) entry which is preliminary data.</text>
</comment>
<evidence type="ECO:0000259" key="2">
    <source>
        <dbReference type="SMART" id="SM00101"/>
    </source>
</evidence>
<dbReference type="SMART" id="SM00101">
    <property type="entry name" value="14_3_3"/>
    <property type="match status" value="1"/>
</dbReference>
<reference evidence="3" key="1">
    <citation type="submission" date="2023-08" db="EMBL/GenBank/DDBJ databases">
        <authorList>
            <person name="Chen Y."/>
            <person name="Shah S."/>
            <person name="Dougan E. K."/>
            <person name="Thang M."/>
            <person name="Chan C."/>
        </authorList>
    </citation>
    <scope>NUCLEOTIDE SEQUENCE</scope>
</reference>
<comment type="similarity">
    <text evidence="1">Belongs to the 14-3-3 family.</text>
</comment>
<feature type="domain" description="14-3-3" evidence="2">
    <location>
        <begin position="9"/>
        <end position="232"/>
    </location>
</feature>
<organism evidence="3 4">
    <name type="scientific">Effrenium voratum</name>
    <dbReference type="NCBI Taxonomy" id="2562239"/>
    <lineage>
        <taxon>Eukaryota</taxon>
        <taxon>Sar</taxon>
        <taxon>Alveolata</taxon>
        <taxon>Dinophyceae</taxon>
        <taxon>Suessiales</taxon>
        <taxon>Symbiodiniaceae</taxon>
        <taxon>Effrenium</taxon>
    </lineage>
</organism>
<evidence type="ECO:0000256" key="1">
    <source>
        <dbReference type="ARBA" id="ARBA00006141"/>
    </source>
</evidence>
<dbReference type="PANTHER" id="PTHR18860">
    <property type="entry name" value="14-3-3 PROTEIN"/>
    <property type="match status" value="1"/>
</dbReference>
<dbReference type="SUPFAM" id="SSF48445">
    <property type="entry name" value="14-3-3 protein"/>
    <property type="match status" value="1"/>
</dbReference>
<dbReference type="Gene3D" id="1.20.190.20">
    <property type="entry name" value="14-3-3 domain"/>
    <property type="match status" value="1"/>
</dbReference>
<dbReference type="Proteomes" id="UP001178507">
    <property type="component" value="Unassembled WGS sequence"/>
</dbReference>
<dbReference type="InterPro" id="IPR023410">
    <property type="entry name" value="14-3-3_domain"/>
</dbReference>
<dbReference type="AlphaFoldDB" id="A0AA36HW44"/>
<dbReference type="Pfam" id="PF00244">
    <property type="entry name" value="14-3-3"/>
    <property type="match status" value="1"/>
</dbReference>
<sequence>MTEMDGVIREHEVYFATLAEQAERYDEMAEHMKSAALFEQELDAEERNLLAVAFKQAVGQRRCAWRIVCAAEQEEQAKGNHMTTASARGYRKKIEAELTSLCQTILALLTDKLIPGATTAEAKVSYYKAQGDYYRYMAEISDDMDRTRSTTAAKAAYEDGTKVAETSLKVTSPFRLGLALNHAVFYYEAREHLGAAPWSGTAHGMDPIGPKTRRLARDALMAGSYFLDQIRRFGLEMPFVSNQELSSRLCARLREIGCSEPGWPGAVDSEGVQRGSDGNLCGAAQSARYTKQPGHTEHMTQR</sequence>
<dbReference type="InterPro" id="IPR000308">
    <property type="entry name" value="14-3-3"/>
</dbReference>
<proteinExistence type="inferred from homology"/>
<dbReference type="InterPro" id="IPR036815">
    <property type="entry name" value="14-3-3_dom_sf"/>
</dbReference>
<keyword evidence="4" id="KW-1185">Reference proteome</keyword>
<accession>A0AA36HW44</accession>
<gene>
    <name evidence="3" type="ORF">EVOR1521_LOCUS5285</name>
</gene>
<evidence type="ECO:0000313" key="4">
    <source>
        <dbReference type="Proteomes" id="UP001178507"/>
    </source>
</evidence>
<evidence type="ECO:0000313" key="3">
    <source>
        <dbReference type="EMBL" id="CAJ1376161.1"/>
    </source>
</evidence>
<dbReference type="PRINTS" id="PR00305">
    <property type="entry name" value="1433ZETA"/>
</dbReference>